<reference evidence="3" key="1">
    <citation type="submission" date="2015-07" db="EMBL/GenBank/DDBJ databases">
        <title>Elucidating the P. pachyrhizi secretome and potential effectors.</title>
        <authorList>
            <person name="de Carvalho M.C.C.G."/>
            <person name="Nascimento L.C."/>
            <person name="Darben L.M."/>
            <person name="Polizel-Podanosqui A.M."/>
            <person name="Lopes-Caitar V.S."/>
            <person name="Rocha C.S."/>
            <person name="Qi M."/>
            <person name="Carazolle M."/>
            <person name="Kuwahara M.K."/>
            <person name="Pereira G.A.G."/>
            <person name="Abdelnoor R.V."/>
            <person name="Whitham S.A."/>
            <person name="Marcelino-Guimaraes F.C."/>
        </authorList>
    </citation>
    <scope>NUCLEOTIDE SEQUENCE</scope>
</reference>
<feature type="compositionally biased region" description="Pro residues" evidence="1">
    <location>
        <begin position="154"/>
        <end position="164"/>
    </location>
</feature>
<feature type="compositionally biased region" description="Basic and acidic residues" evidence="1">
    <location>
        <begin position="128"/>
        <end position="148"/>
    </location>
</feature>
<sequence length="179" mass="20045">MRSFVYCAFLILFCQLAISSTIIERSDQVEASNEQFSEKQYRGFPRPPPPPPRRPPPPPPRFGRPPPRPFGVKDNSQNEKRSEVAHAEGQSTEKFLPGYGLPLPPPPFVPLRRPFGFGLPPPLPFGFKDSHHNDKRSEVESSKEKSSEKFFGGLPPPFPPPLPPFGFLKDAKNTDKNSA</sequence>
<feature type="signal peptide" evidence="2">
    <location>
        <begin position="1"/>
        <end position="19"/>
    </location>
</feature>
<feature type="region of interest" description="Disordered" evidence="1">
    <location>
        <begin position="123"/>
        <end position="179"/>
    </location>
</feature>
<feature type="compositionally biased region" description="Basic and acidic residues" evidence="1">
    <location>
        <begin position="169"/>
        <end position="179"/>
    </location>
</feature>
<feature type="region of interest" description="Disordered" evidence="1">
    <location>
        <begin position="30"/>
        <end position="99"/>
    </location>
</feature>
<feature type="compositionally biased region" description="Basic and acidic residues" evidence="1">
    <location>
        <begin position="76"/>
        <end position="86"/>
    </location>
</feature>
<evidence type="ECO:0000256" key="1">
    <source>
        <dbReference type="SAM" id="MobiDB-lite"/>
    </source>
</evidence>
<dbReference type="AlphaFoldDB" id="A0A0S1MIP4"/>
<feature type="compositionally biased region" description="Pro residues" evidence="1">
    <location>
        <begin position="45"/>
        <end position="69"/>
    </location>
</feature>
<proteinExistence type="evidence at transcript level"/>
<dbReference type="EMBL" id="KT246660">
    <property type="protein sequence ID" value="ALL40751.1"/>
    <property type="molecule type" value="mRNA"/>
</dbReference>
<organism evidence="3">
    <name type="scientific">Phakopsora pachyrhizi</name>
    <name type="common">Asian soybean rust disease fungus</name>
    <dbReference type="NCBI Taxonomy" id="170000"/>
    <lineage>
        <taxon>Eukaryota</taxon>
        <taxon>Fungi</taxon>
        <taxon>Dikarya</taxon>
        <taxon>Basidiomycota</taxon>
        <taxon>Pucciniomycotina</taxon>
        <taxon>Pucciniomycetes</taxon>
        <taxon>Pucciniales</taxon>
        <taxon>Phakopsoraceae</taxon>
        <taxon>Phakopsora</taxon>
    </lineage>
</organism>
<accession>A0A0S1MIP4</accession>
<name>A0A0S1MIP4_PHAPC</name>
<protein>
    <submittedName>
        <fullName evidence="3">Uncharacterized protein</fullName>
    </submittedName>
</protein>
<feature type="chain" id="PRO_5006589274" evidence="2">
    <location>
        <begin position="20"/>
        <end position="179"/>
    </location>
</feature>
<evidence type="ECO:0000256" key="2">
    <source>
        <dbReference type="SAM" id="SignalP"/>
    </source>
</evidence>
<keyword evidence="2" id="KW-0732">Signal</keyword>
<evidence type="ECO:0000313" key="3">
    <source>
        <dbReference type="EMBL" id="ALL40751.1"/>
    </source>
</evidence>